<reference evidence="1" key="1">
    <citation type="submission" date="2018-10" db="EMBL/GenBank/DDBJ databases">
        <title>Hidden diversity of soil giant viruses.</title>
        <authorList>
            <person name="Schulz F."/>
            <person name="Alteio L."/>
            <person name="Goudeau D."/>
            <person name="Ryan E.M."/>
            <person name="Malmstrom R.R."/>
            <person name="Blanchard J."/>
            <person name="Woyke T."/>
        </authorList>
    </citation>
    <scope>NUCLEOTIDE SEQUENCE</scope>
    <source>
        <strain evidence="1">HYV1</strain>
    </source>
</reference>
<organism evidence="1">
    <name type="scientific">Hyperionvirus sp</name>
    <dbReference type="NCBI Taxonomy" id="2487770"/>
    <lineage>
        <taxon>Viruses</taxon>
        <taxon>Varidnaviria</taxon>
        <taxon>Bamfordvirae</taxon>
        <taxon>Nucleocytoviricota</taxon>
        <taxon>Megaviricetes</taxon>
        <taxon>Imitervirales</taxon>
        <taxon>Mimiviridae</taxon>
        <taxon>Klosneuvirinae</taxon>
    </lineage>
</organism>
<dbReference type="EMBL" id="MK072386">
    <property type="protein sequence ID" value="AYV83112.1"/>
    <property type="molecule type" value="Genomic_DNA"/>
</dbReference>
<sequence length="80" mass="9711">MDTVEESCKILNKTSDMKQYKREYNKANKDKWSELRICEECGSEYKRCNHSHHMKSKRHQYGVLVKEHRKLQQIKNLLEV</sequence>
<proteinExistence type="predicted"/>
<evidence type="ECO:0000313" key="1">
    <source>
        <dbReference type="EMBL" id="AYV83112.1"/>
    </source>
</evidence>
<protein>
    <submittedName>
        <fullName evidence="1">Uncharacterized protein</fullName>
    </submittedName>
</protein>
<accession>A0A3G5A7V1</accession>
<gene>
    <name evidence="1" type="ORF">Hyperionvirus4_77</name>
</gene>
<name>A0A3G5A7V1_9VIRU</name>